<keyword evidence="3" id="KW-0472">Membrane</keyword>
<dbReference type="PANTHER" id="PTHR37813">
    <property type="entry name" value="FELS-2 PROPHAGE PROTEIN"/>
    <property type="match status" value="1"/>
</dbReference>
<keyword evidence="6" id="KW-1185">Reference proteome</keyword>
<keyword evidence="3" id="KW-0812">Transmembrane</keyword>
<evidence type="ECO:0000256" key="2">
    <source>
        <dbReference type="SAM" id="Coils"/>
    </source>
</evidence>
<comment type="caution">
    <text evidence="5">The sequence shown here is derived from an EMBL/GenBank/DDBJ whole genome shotgun (WGS) entry which is preliminary data.</text>
</comment>
<name>A0AAP2CL27_9BACT</name>
<protein>
    <submittedName>
        <fullName evidence="5">Phage tail tape measure protein</fullName>
    </submittedName>
</protein>
<feature type="transmembrane region" description="Helical" evidence="3">
    <location>
        <begin position="378"/>
        <end position="401"/>
    </location>
</feature>
<feature type="coiled-coil region" evidence="2">
    <location>
        <begin position="483"/>
        <end position="577"/>
    </location>
</feature>
<evidence type="ECO:0000313" key="6">
    <source>
        <dbReference type="Proteomes" id="UP001319104"/>
    </source>
</evidence>
<evidence type="ECO:0000259" key="4">
    <source>
        <dbReference type="Pfam" id="PF10145"/>
    </source>
</evidence>
<evidence type="ECO:0000256" key="1">
    <source>
        <dbReference type="ARBA" id="ARBA00022612"/>
    </source>
</evidence>
<feature type="transmembrane region" description="Helical" evidence="3">
    <location>
        <begin position="413"/>
        <end position="436"/>
    </location>
</feature>
<evidence type="ECO:0000256" key="3">
    <source>
        <dbReference type="SAM" id="Phobius"/>
    </source>
</evidence>
<sequence length="802" mass="86260">MSNTGKINILIGGNAENFYKAIGGVQNNLRSLQKDLTKISKDISYRISAPLALLGGVSVHTASQFSDSITKVRGLTQASTDDFNRLKETAKEFGANTAFSASQVADGMQYLALAGYDTNQILQTIPATLNLASSAGGDLASVTDILTDTMSAYSLEADKAGEVSDILAKAQATANTSVLQLGEAYKMSASNASSANQSLEDTTSILMVLADAGLKGSMAGTTVTAMLRDLKKASNDGAVSVGGYSVALYNIEGNMRSLIDIMRDFETATKDMTQLQKDSALSAIFQEQAIRGVNTILNTGTGSLVNYQDELANSSGFAKEFAELMEGDLGGALRLIRSSLESVAITIGEHLTPYMKALATVVNNLANWFNNLSAPIKIAVVALGAFLAIIPPTILGIASMIKMVTALGLSFTLATGGITLLVGAVVAGVTAIVMNWDKIKEWTIRTFDAIKIKILEFAQTLLTQLEKYFSWIPKVGENVKQANKSIQDEIEKTKSKIANNEAIKAGREGFLNYSSSVDKAKNSTSGLNSELKKLNDNKPTEAWLRQFEEISRKLSLVQFLEDANKRYEIEIDEKLQEDSFLKSLLTRKKPINLKIEFEPVENDYDKAILKGSDKVVEDFKAKRKQVEEEANDMLRNIEMFSAGIFNSITDGLAGIISGDVGLSQFFGNILSQFGDFLITMGGLGKIYGAFAEVLQKTFLEPVSTIAASIGMIATGIAIKAVANNMKFGGSRAEGGSVNAGMAYRVGERGAEMFVPNTNGTIIKTSDLNGSTSAIQLQGKFRIEGSDLVYILNKENTKRSRIH</sequence>
<evidence type="ECO:0000313" key="5">
    <source>
        <dbReference type="EMBL" id="MBS9525910.1"/>
    </source>
</evidence>
<organism evidence="5 6">
    <name type="scientific">Litoribacter ruber</name>
    <dbReference type="NCBI Taxonomy" id="702568"/>
    <lineage>
        <taxon>Bacteria</taxon>
        <taxon>Pseudomonadati</taxon>
        <taxon>Bacteroidota</taxon>
        <taxon>Cytophagia</taxon>
        <taxon>Cytophagales</taxon>
        <taxon>Cyclobacteriaceae</taxon>
        <taxon>Litoribacter</taxon>
    </lineage>
</organism>
<dbReference type="InterPro" id="IPR010090">
    <property type="entry name" value="Phage_tape_meas"/>
</dbReference>
<proteinExistence type="predicted"/>
<feature type="domain" description="Phage tail tape measure protein" evidence="4">
    <location>
        <begin position="88"/>
        <end position="285"/>
    </location>
</feature>
<gene>
    <name evidence="5" type="ORF">KI659_17955</name>
</gene>
<dbReference type="NCBIfam" id="TIGR01760">
    <property type="entry name" value="tape_meas_TP901"/>
    <property type="match status" value="1"/>
</dbReference>
<keyword evidence="3" id="KW-1133">Transmembrane helix</keyword>
<reference evidence="5 6" key="1">
    <citation type="submission" date="2021-05" db="EMBL/GenBank/DDBJ databases">
        <authorList>
            <person name="Zhang Z.D."/>
            <person name="Osman G."/>
        </authorList>
    </citation>
    <scope>NUCLEOTIDE SEQUENCE [LARGE SCALE GENOMIC DNA]</scope>
    <source>
        <strain evidence="5 6">KCTC 32217</strain>
    </source>
</reference>
<dbReference type="RefSeq" id="WP_213946770.1">
    <property type="nucleotide sequence ID" value="NZ_JAHCMY010000024.1"/>
</dbReference>
<dbReference type="AlphaFoldDB" id="A0AAP2CL27"/>
<feature type="coiled-coil region" evidence="2">
    <location>
        <begin position="609"/>
        <end position="636"/>
    </location>
</feature>
<dbReference type="Pfam" id="PF10145">
    <property type="entry name" value="PhageMin_Tail"/>
    <property type="match status" value="1"/>
</dbReference>
<dbReference type="Proteomes" id="UP001319104">
    <property type="component" value="Unassembled WGS sequence"/>
</dbReference>
<accession>A0AAP2CL27</accession>
<dbReference type="EMBL" id="JAHCMY010000024">
    <property type="protein sequence ID" value="MBS9525910.1"/>
    <property type="molecule type" value="Genomic_DNA"/>
</dbReference>
<keyword evidence="1" id="KW-1188">Viral release from host cell</keyword>
<keyword evidence="2" id="KW-0175">Coiled coil</keyword>
<dbReference type="PANTHER" id="PTHR37813:SF1">
    <property type="entry name" value="FELS-2 PROPHAGE PROTEIN"/>
    <property type="match status" value="1"/>
</dbReference>